<gene>
    <name evidence="2" type="ORF">V8G54_015269</name>
</gene>
<reference evidence="2 3" key="1">
    <citation type="journal article" date="2023" name="Life. Sci Alliance">
        <title>Evolutionary insights into 3D genome organization and epigenetic landscape of Vigna mungo.</title>
        <authorList>
            <person name="Junaid A."/>
            <person name="Singh B."/>
            <person name="Bhatia S."/>
        </authorList>
    </citation>
    <scope>NUCLEOTIDE SEQUENCE [LARGE SCALE GENOMIC DNA]</scope>
    <source>
        <strain evidence="2">Urdbean</strain>
    </source>
</reference>
<dbReference type="Pfam" id="PF25074">
    <property type="entry name" value="DUF7798"/>
    <property type="match status" value="1"/>
</dbReference>
<dbReference type="Proteomes" id="UP001374535">
    <property type="component" value="Chromosome 5"/>
</dbReference>
<protein>
    <recommendedName>
        <fullName evidence="1">DUF7798 domain-containing protein</fullName>
    </recommendedName>
</protein>
<organism evidence="2 3">
    <name type="scientific">Vigna mungo</name>
    <name type="common">Black gram</name>
    <name type="synonym">Phaseolus mungo</name>
    <dbReference type="NCBI Taxonomy" id="3915"/>
    <lineage>
        <taxon>Eukaryota</taxon>
        <taxon>Viridiplantae</taxon>
        <taxon>Streptophyta</taxon>
        <taxon>Embryophyta</taxon>
        <taxon>Tracheophyta</taxon>
        <taxon>Spermatophyta</taxon>
        <taxon>Magnoliopsida</taxon>
        <taxon>eudicotyledons</taxon>
        <taxon>Gunneridae</taxon>
        <taxon>Pentapetalae</taxon>
        <taxon>rosids</taxon>
        <taxon>fabids</taxon>
        <taxon>Fabales</taxon>
        <taxon>Fabaceae</taxon>
        <taxon>Papilionoideae</taxon>
        <taxon>50 kb inversion clade</taxon>
        <taxon>NPAAA clade</taxon>
        <taxon>indigoferoid/millettioid clade</taxon>
        <taxon>Phaseoleae</taxon>
        <taxon>Vigna</taxon>
    </lineage>
</organism>
<feature type="domain" description="DUF7798" evidence="1">
    <location>
        <begin position="44"/>
        <end position="112"/>
    </location>
</feature>
<accession>A0AAQ3NI89</accession>
<proteinExistence type="predicted"/>
<dbReference type="AlphaFoldDB" id="A0AAQ3NI89"/>
<dbReference type="PANTHER" id="PTHR36011:SF1">
    <property type="entry name" value="BAT2 DOMAIN PROTEIN"/>
    <property type="match status" value="1"/>
</dbReference>
<sequence>MFVGCLLIPAFIIITLKYSAVFVCLEFPLFSAHSRLSFDIWHASGISDVAEAYQAAIKAVTTESQSVVPHASSVQEKANAFSENLRADQTTAVCKIQEGMQFLAHVLISTSMNAA</sequence>
<dbReference type="EMBL" id="CP144696">
    <property type="protein sequence ID" value="WVZ10739.1"/>
    <property type="molecule type" value="Genomic_DNA"/>
</dbReference>
<name>A0AAQ3NI89_VIGMU</name>
<evidence type="ECO:0000313" key="2">
    <source>
        <dbReference type="EMBL" id="WVZ10739.1"/>
    </source>
</evidence>
<keyword evidence="3" id="KW-1185">Reference proteome</keyword>
<dbReference type="InterPro" id="IPR056700">
    <property type="entry name" value="DUF7798"/>
</dbReference>
<evidence type="ECO:0000259" key="1">
    <source>
        <dbReference type="Pfam" id="PF25074"/>
    </source>
</evidence>
<evidence type="ECO:0000313" key="3">
    <source>
        <dbReference type="Proteomes" id="UP001374535"/>
    </source>
</evidence>
<dbReference type="PANTHER" id="PTHR36011">
    <property type="entry name" value="BAT2 DOMAIN PROTEIN"/>
    <property type="match status" value="1"/>
</dbReference>